<dbReference type="Proteomes" id="UP001139068">
    <property type="component" value="Unassembled WGS sequence"/>
</dbReference>
<gene>
    <name evidence="3" type="ORF">K9U37_16995</name>
</gene>
<keyword evidence="1" id="KW-0285">Flavoprotein</keyword>
<keyword evidence="4" id="KW-1185">Reference proteome</keyword>
<evidence type="ECO:0000313" key="4">
    <source>
        <dbReference type="Proteomes" id="UP001139068"/>
    </source>
</evidence>
<accession>A0ABS9YZ25</accession>
<reference evidence="3" key="1">
    <citation type="journal article" date="2022" name="ISME J.">
        <title>Identification of active gaseous-alkane degraders at natural gas seeps.</title>
        <authorList>
            <person name="Farhan Ul Haque M."/>
            <person name="Hernandez M."/>
            <person name="Crombie A.T."/>
            <person name="Murrell J.C."/>
        </authorList>
    </citation>
    <scope>NUCLEOTIDE SEQUENCE</scope>
    <source>
        <strain evidence="3">ANDR5</strain>
    </source>
</reference>
<evidence type="ECO:0000313" key="3">
    <source>
        <dbReference type="EMBL" id="MCI4676484.1"/>
    </source>
</evidence>
<feature type="domain" description="Acyl-CoA dehydrogenase/oxidase C-terminal" evidence="2">
    <location>
        <begin position="11"/>
        <end position="63"/>
    </location>
</feature>
<dbReference type="Pfam" id="PF00441">
    <property type="entry name" value="Acyl-CoA_dh_1"/>
    <property type="match status" value="1"/>
</dbReference>
<evidence type="ECO:0000259" key="2">
    <source>
        <dbReference type="Pfam" id="PF00441"/>
    </source>
</evidence>
<protein>
    <submittedName>
        <fullName evidence="3">Acyl-CoA dehydrogenase family protein</fullName>
    </submittedName>
</protein>
<dbReference type="InterPro" id="IPR009075">
    <property type="entry name" value="AcylCo_DH/oxidase_C"/>
</dbReference>
<comment type="caution">
    <text evidence="3">The sequence shown here is derived from an EMBL/GenBank/DDBJ whole genome shotgun (WGS) entry which is preliminary data.</text>
</comment>
<proteinExistence type="predicted"/>
<dbReference type="Gene3D" id="1.20.140.10">
    <property type="entry name" value="Butyryl-CoA Dehydrogenase, subunit A, domain 3"/>
    <property type="match status" value="1"/>
</dbReference>
<dbReference type="EMBL" id="JAIVFL010000001">
    <property type="protein sequence ID" value="MCI4676484.1"/>
    <property type="molecule type" value="Genomic_DNA"/>
</dbReference>
<evidence type="ECO:0000256" key="1">
    <source>
        <dbReference type="ARBA" id="ARBA00022630"/>
    </source>
</evidence>
<name>A0ABS9YZ25_9MYCO</name>
<sequence>MASAPRVGFPCPAANMAKWFAPETAGEVMNQALLTFGHAGWGTDGLQGQWLRDALAFEIADGTARRGLPSWLPGHLLGREFVP</sequence>
<dbReference type="SUPFAM" id="SSF47203">
    <property type="entry name" value="Acyl-CoA dehydrogenase C-terminal domain-like"/>
    <property type="match status" value="1"/>
</dbReference>
<dbReference type="RefSeq" id="WP_243072671.1">
    <property type="nucleotide sequence ID" value="NZ_JAIVFL010000001.1"/>
</dbReference>
<organism evidence="3 4">
    <name type="scientific">Candidatus Mycolicibacterium alkanivorans</name>
    <dbReference type="NCBI Taxonomy" id="2954114"/>
    <lineage>
        <taxon>Bacteria</taxon>
        <taxon>Bacillati</taxon>
        <taxon>Actinomycetota</taxon>
        <taxon>Actinomycetes</taxon>
        <taxon>Mycobacteriales</taxon>
        <taxon>Mycobacteriaceae</taxon>
        <taxon>Mycolicibacterium</taxon>
    </lineage>
</organism>
<dbReference type="InterPro" id="IPR036250">
    <property type="entry name" value="AcylCo_DH-like_C"/>
</dbReference>